<dbReference type="EMBL" id="AOFT01000003">
    <property type="protein sequence ID" value="EMR07302.1"/>
    <property type="molecule type" value="Genomic_DNA"/>
</dbReference>
<dbReference type="OrthoDB" id="9813770at2"/>
<gene>
    <name evidence="2" type="ORF">C772_00951</name>
</gene>
<keyword evidence="3" id="KW-1185">Reference proteome</keyword>
<evidence type="ECO:0000313" key="3">
    <source>
        <dbReference type="Proteomes" id="UP000011919"/>
    </source>
</evidence>
<dbReference type="Gene3D" id="3.40.30.10">
    <property type="entry name" value="Glutaredoxin"/>
    <property type="match status" value="1"/>
</dbReference>
<dbReference type="STRING" id="1235279.C772_00951"/>
<comment type="caution">
    <text evidence="2">The sequence shown here is derived from an EMBL/GenBank/DDBJ whole genome shotgun (WGS) entry which is preliminary data.</text>
</comment>
<dbReference type="Pfam" id="PF01323">
    <property type="entry name" value="DSBA"/>
    <property type="match status" value="1"/>
</dbReference>
<evidence type="ECO:0000313" key="2">
    <source>
        <dbReference type="EMBL" id="EMR07302.1"/>
    </source>
</evidence>
<dbReference type="InterPro" id="IPR036249">
    <property type="entry name" value="Thioredoxin-like_sf"/>
</dbReference>
<protein>
    <submittedName>
        <fullName evidence="2">DSBA-like thioredoxin domain protein</fullName>
    </submittedName>
</protein>
<reference evidence="2 3" key="1">
    <citation type="journal article" date="2013" name="Genome Announc.">
        <title>Draft Genome Sequence of Bhargavaea cecembensis Strain DSE10T, Isolated from a Deep-Sea Sediment Sample Collected at a Depth of 5,904 m from the Chagos-Laccadive Ridge System in the Indian Ocean.</title>
        <authorList>
            <person name="Shivaji S."/>
            <person name="Ara S."/>
            <person name="Begum Z."/>
            <person name="Ruth M."/>
            <person name="Singh A."/>
            <person name="Kumar Pinnaka A."/>
        </authorList>
    </citation>
    <scope>NUCLEOTIDE SEQUENCE [LARGE SCALE GENOMIC DNA]</scope>
    <source>
        <strain evidence="2 3">DSE10</strain>
    </source>
</reference>
<dbReference type="Gene3D" id="1.10.472.60">
    <property type="entry name" value="putative protein disulfide isomerase domain"/>
    <property type="match status" value="1"/>
</dbReference>
<sequence length="209" mass="22982">MNPKELTLIYVWDAYCGWCYGFSKSLQAFHENHPELALTVLSGGLFVNNKKLPIASFPHIPEANKRISQLTGAEFGAPYQRLLEEGTFVMDSEAAAKGLSALRFFAPERSYYLASSIQHAFYYEGKSLSDPATYREIAIANNLDPEAVLARFGDVASTKDAHADFAKVQQLGVQGYPTLLLQKGDELIGLGGGVMTAEKIENRLRSVIS</sequence>
<feature type="domain" description="DSBA-like thioredoxin" evidence="1">
    <location>
        <begin position="9"/>
        <end position="188"/>
    </location>
</feature>
<accession>M7NJA7</accession>
<dbReference type="PROSITE" id="PS00194">
    <property type="entry name" value="THIOREDOXIN_1"/>
    <property type="match status" value="1"/>
</dbReference>
<proteinExistence type="predicted"/>
<dbReference type="GO" id="GO:0016491">
    <property type="term" value="F:oxidoreductase activity"/>
    <property type="evidence" value="ECO:0007669"/>
    <property type="project" value="InterPro"/>
</dbReference>
<name>M7NJA7_9BACL</name>
<dbReference type="Proteomes" id="UP000011919">
    <property type="component" value="Unassembled WGS sequence"/>
</dbReference>
<dbReference type="InterPro" id="IPR001853">
    <property type="entry name" value="DSBA-like_thioredoxin_dom"/>
</dbReference>
<dbReference type="RefSeq" id="WP_008297827.1">
    <property type="nucleotide sequence ID" value="NZ_AOFT01000003.1"/>
</dbReference>
<dbReference type="SUPFAM" id="SSF52833">
    <property type="entry name" value="Thioredoxin-like"/>
    <property type="match status" value="1"/>
</dbReference>
<dbReference type="AlphaFoldDB" id="M7NJA7"/>
<evidence type="ECO:0000259" key="1">
    <source>
        <dbReference type="Pfam" id="PF01323"/>
    </source>
</evidence>
<dbReference type="eggNOG" id="COG3531">
    <property type="taxonomic scope" value="Bacteria"/>
</dbReference>
<dbReference type="InterPro" id="IPR017937">
    <property type="entry name" value="Thioredoxin_CS"/>
</dbReference>
<organism evidence="2 3">
    <name type="scientific">Bhargavaea cecembensis DSE10</name>
    <dbReference type="NCBI Taxonomy" id="1235279"/>
    <lineage>
        <taxon>Bacteria</taxon>
        <taxon>Bacillati</taxon>
        <taxon>Bacillota</taxon>
        <taxon>Bacilli</taxon>
        <taxon>Bacillales</taxon>
        <taxon>Caryophanaceae</taxon>
        <taxon>Bhargavaea</taxon>
    </lineage>
</organism>
<dbReference type="CDD" id="cd03025">
    <property type="entry name" value="DsbA_FrnE_like"/>
    <property type="match status" value="1"/>
</dbReference>